<evidence type="ECO:0000256" key="2">
    <source>
        <dbReference type="SAM" id="MobiDB-lite"/>
    </source>
</evidence>
<reference evidence="4 5" key="1">
    <citation type="journal article" date="2013" name="BMC Genomics">
        <title>Genomics-driven discovery of the pneumocandin biosynthetic gene cluster in the fungus Glarea lozoyensis.</title>
        <authorList>
            <person name="Chen L."/>
            <person name="Yue Q."/>
            <person name="Zhang X."/>
            <person name="Xiang M."/>
            <person name="Wang C."/>
            <person name="Li S."/>
            <person name="Che Y."/>
            <person name="Ortiz-Lopez F.J."/>
            <person name="Bills G.F."/>
            <person name="Liu X."/>
            <person name="An Z."/>
        </authorList>
    </citation>
    <scope>NUCLEOTIDE SEQUENCE [LARGE SCALE GENOMIC DNA]</scope>
    <source>
        <strain evidence="5">ATCC 20868 / MF5171</strain>
    </source>
</reference>
<dbReference type="Gene3D" id="3.40.50.1820">
    <property type="entry name" value="alpha/beta hydrolase"/>
    <property type="match status" value="1"/>
</dbReference>
<dbReference type="InterPro" id="IPR016024">
    <property type="entry name" value="ARM-type_fold"/>
</dbReference>
<evidence type="ECO:0000313" key="4">
    <source>
        <dbReference type="EMBL" id="EPE34878.1"/>
    </source>
</evidence>
<dbReference type="GO" id="GO:0032007">
    <property type="term" value="P:negative regulation of TOR signaling"/>
    <property type="evidence" value="ECO:0007669"/>
    <property type="project" value="TreeGrafter"/>
</dbReference>
<feature type="compositionally biased region" description="Polar residues" evidence="2">
    <location>
        <begin position="757"/>
        <end position="768"/>
    </location>
</feature>
<dbReference type="OMA" id="SKFCQSP"/>
<keyword evidence="4" id="KW-0378">Hydrolase</keyword>
<keyword evidence="5" id="KW-1185">Reference proteome</keyword>
<name>S3E9B7_GLAL2</name>
<dbReference type="GO" id="GO:0016787">
    <property type="term" value="F:hydrolase activity"/>
    <property type="evidence" value="ECO:0007669"/>
    <property type="project" value="UniProtKB-KW"/>
</dbReference>
<feature type="region of interest" description="Disordered" evidence="2">
    <location>
        <begin position="1153"/>
        <end position="1179"/>
    </location>
</feature>
<dbReference type="GO" id="GO:0051726">
    <property type="term" value="P:regulation of cell cycle"/>
    <property type="evidence" value="ECO:0007669"/>
    <property type="project" value="TreeGrafter"/>
</dbReference>
<organism evidence="4 5">
    <name type="scientific">Glarea lozoyensis (strain ATCC 20868 / MF5171)</name>
    <dbReference type="NCBI Taxonomy" id="1116229"/>
    <lineage>
        <taxon>Eukaryota</taxon>
        <taxon>Fungi</taxon>
        <taxon>Dikarya</taxon>
        <taxon>Ascomycota</taxon>
        <taxon>Pezizomycotina</taxon>
        <taxon>Leotiomycetes</taxon>
        <taxon>Helotiales</taxon>
        <taxon>Helotiaceae</taxon>
        <taxon>Glarea</taxon>
    </lineage>
</organism>
<dbReference type="GeneID" id="19469619"/>
<evidence type="ECO:0000256" key="1">
    <source>
        <dbReference type="SAM" id="Coils"/>
    </source>
</evidence>
<proteinExistence type="predicted"/>
<dbReference type="Proteomes" id="UP000016922">
    <property type="component" value="Unassembled WGS sequence"/>
</dbReference>
<dbReference type="PANTHER" id="PTHR15154:SF2">
    <property type="entry name" value="HAMARTIN"/>
    <property type="match status" value="1"/>
</dbReference>
<feature type="compositionally biased region" description="Basic and acidic residues" evidence="2">
    <location>
        <begin position="1216"/>
        <end position="1226"/>
    </location>
</feature>
<dbReference type="STRING" id="1116229.S3E9B7"/>
<dbReference type="InterPro" id="IPR002925">
    <property type="entry name" value="Dienelactn_hydro"/>
</dbReference>
<feature type="region of interest" description="Disordered" evidence="2">
    <location>
        <begin position="708"/>
        <end position="780"/>
    </location>
</feature>
<dbReference type="SUPFAM" id="SSF53474">
    <property type="entry name" value="alpha/beta-Hydrolases"/>
    <property type="match status" value="1"/>
</dbReference>
<feature type="domain" description="Dienelactone hydrolase" evidence="3">
    <location>
        <begin position="30"/>
        <end position="248"/>
    </location>
</feature>
<dbReference type="eggNOG" id="KOG3043">
    <property type="taxonomic scope" value="Eukaryota"/>
</dbReference>
<dbReference type="GO" id="GO:0033596">
    <property type="term" value="C:TSC1-TSC2 complex"/>
    <property type="evidence" value="ECO:0007669"/>
    <property type="project" value="TreeGrafter"/>
</dbReference>
<dbReference type="RefSeq" id="XP_008077865.1">
    <property type="nucleotide sequence ID" value="XM_008079674.1"/>
</dbReference>
<dbReference type="OrthoDB" id="6022054at2759"/>
<evidence type="ECO:0000259" key="3">
    <source>
        <dbReference type="Pfam" id="PF01738"/>
    </source>
</evidence>
<feature type="region of interest" description="Disordered" evidence="2">
    <location>
        <begin position="1194"/>
        <end position="1285"/>
    </location>
</feature>
<dbReference type="KEGG" id="glz:GLAREA_10573"/>
<feature type="compositionally biased region" description="Basic and acidic residues" evidence="2">
    <location>
        <begin position="1259"/>
        <end position="1275"/>
    </location>
</feature>
<dbReference type="HOGENOM" id="CLU_004261_1_0_1"/>
<sequence>MASLAPQQCCAVGVKHEGEPTGKSFKIGDIEAYVAEPTGKTIHKDTAILYLPDVISIWQNSKLMADQFAANGYYTLIVDLFNGDPVSLNQPEGFDFMSWLTKGTDGNNPHTFEHVDPIVEKAIAYLKEQGFKKIGSVGYCFGAKYVCRFMTGGKGIDVGYVAHPSFVDEEELAAITGPLSIAAAEVDQIFPTEKRHKSEEILLKGKNPYQINLYSGVVHGFSVRCDTSKKQEKFAKEQAFLQAVTWFDDGIQTVIPSSDHWIIIGYIRMTYYNQPSYFAYHLKDLTKAINTSFSSSTDSNLPLPDGLVTIIHAYLDKHATHDESDAQRLQEELLTFYQNSILDKHAHLAAFLAILTFLKPAFRGSGRLIQWWDKLSTPVLSNLGQQKGLVDAARDALLATLVYDEDDGDIDDAKMSSKVMAERLLALWLGKSKNAAEDFDVHSRFVEGQLSQILLAYGKKKPRDFLTIIDTFFREKSNRIPTLSLFCEFVRHGPPHLDQILETPLFEDLLRCLQVDTSTRVISLSITALIMVLPHIPTSASKHLPALFNIYSRLLFWDRERKKDEDRPLKVEHGSDGTSTPANVEGNRHWDKLSYLLENDDETVPELLHYFTFLYGLYPINFMSYIRKPQRYLRHANFPGADDLDVDPIDIQQRSETFRQVHALHPNFFKTTLESELTDSNRWMKSAAADVVAECMSLYCPVDDVEGVPTRSQRAPKAPEHANVPDQDPITPFRKSSWRSTQTPEAAANTDDPLPRRSTSQRSHSISMSPGFRPVDMRADSPISPAILTSPSQNQLHELVNTQNSVRGSIYQTLTNESVTSLALSNTQETPAMASIPIDAYLHSLNSRDLTAKSTRSPSLRPSSNVDSNMKVAYLHREIQLLQNDLNFERYLKQQHLTAIGQLRNKQIREARGDAEIQNLIMSNAVLKSKLAEARSHSLQQKKETEKSKTHSRKWEGELGAKLKVLRDEQKKWNIERDELKRDLQLAKQRTEKLKQIVVTSERRELAAKQKVQSVESNLDEMEHLRDEIDKLTTSLRSYEAAEFETEAAKTSEENALRRVMVLEMEIRARDDELAKTKEAFEEEYNGREQPLDSHRDIQGISQRLIDEALAVNNRRMEHMQKVYDHLLERYQTLELQLVDLLDFKQQHTSREPQALLGGEAYGSSFSPTRHVDPNIMTDPSESATLLRCRHDNADHQSRPFSPQSVSSPGGNGSIDSDRLSLDAHGKVKPRPLNFKAQADTRVYGRGGAQNVGKAKKEKTKDGVKESESKKDKKSSGFKSYRGLI</sequence>
<protein>
    <submittedName>
        <fullName evidence="4">Alpha/beta-Hydrolase</fullName>
    </submittedName>
</protein>
<dbReference type="InterPro" id="IPR029058">
    <property type="entry name" value="AB_hydrolase_fold"/>
</dbReference>
<dbReference type="InterPro" id="IPR007483">
    <property type="entry name" value="Hamartin"/>
</dbReference>
<feature type="coiled-coil region" evidence="1">
    <location>
        <begin position="963"/>
        <end position="1042"/>
    </location>
</feature>
<dbReference type="EMBL" id="KE145355">
    <property type="protein sequence ID" value="EPE34878.1"/>
    <property type="molecule type" value="Genomic_DNA"/>
</dbReference>
<evidence type="ECO:0000313" key="5">
    <source>
        <dbReference type="Proteomes" id="UP000016922"/>
    </source>
</evidence>
<gene>
    <name evidence="4" type="ORF">GLAREA_10573</name>
</gene>
<feature type="compositionally biased region" description="Polar residues" evidence="2">
    <location>
        <begin position="1199"/>
        <end position="1209"/>
    </location>
</feature>
<accession>S3E9B7</accession>
<dbReference type="Pfam" id="PF01738">
    <property type="entry name" value="DLH"/>
    <property type="match status" value="1"/>
</dbReference>
<dbReference type="PANTHER" id="PTHR15154">
    <property type="entry name" value="HAMARTIN"/>
    <property type="match status" value="1"/>
</dbReference>
<dbReference type="Pfam" id="PF04388">
    <property type="entry name" value="Hamartin"/>
    <property type="match status" value="1"/>
</dbReference>
<keyword evidence="1" id="KW-0175">Coiled coil</keyword>
<dbReference type="SUPFAM" id="SSF48371">
    <property type="entry name" value="ARM repeat"/>
    <property type="match status" value="1"/>
</dbReference>